<accession>A0A537K4D6</accession>
<dbReference type="AlphaFoldDB" id="A0A537K4D6"/>
<name>A0A537K4D6_9BACT</name>
<dbReference type="Proteomes" id="UP000318509">
    <property type="component" value="Unassembled WGS sequence"/>
</dbReference>
<comment type="caution">
    <text evidence="1">The sequence shown here is derived from an EMBL/GenBank/DDBJ whole genome shotgun (WGS) entry which is preliminary data.</text>
</comment>
<organism evidence="1 2">
    <name type="scientific">Candidatus Segetimicrobium genomatis</name>
    <dbReference type="NCBI Taxonomy" id="2569760"/>
    <lineage>
        <taxon>Bacteria</taxon>
        <taxon>Bacillati</taxon>
        <taxon>Candidatus Sysuimicrobiota</taxon>
        <taxon>Candidatus Sysuimicrobiia</taxon>
        <taxon>Candidatus Sysuimicrobiales</taxon>
        <taxon>Candidatus Segetimicrobiaceae</taxon>
        <taxon>Candidatus Segetimicrobium</taxon>
    </lineage>
</organism>
<gene>
    <name evidence="1" type="ORF">E6H00_06220</name>
</gene>
<protein>
    <submittedName>
        <fullName evidence="1">Uncharacterized protein</fullName>
    </submittedName>
</protein>
<evidence type="ECO:0000313" key="1">
    <source>
        <dbReference type="EMBL" id="TMI90628.1"/>
    </source>
</evidence>
<dbReference type="EMBL" id="VBAK01000108">
    <property type="protein sequence ID" value="TMI90628.1"/>
    <property type="molecule type" value="Genomic_DNA"/>
</dbReference>
<proteinExistence type="predicted"/>
<reference evidence="1 2" key="1">
    <citation type="journal article" date="2019" name="Nat. Microbiol.">
        <title>Mediterranean grassland soil C-N compound turnover is dependent on rainfall and depth, and is mediated by genomically divergent microorganisms.</title>
        <authorList>
            <person name="Diamond S."/>
            <person name="Andeer P.F."/>
            <person name="Li Z."/>
            <person name="Crits-Christoph A."/>
            <person name="Burstein D."/>
            <person name="Anantharaman K."/>
            <person name="Lane K.R."/>
            <person name="Thomas B.C."/>
            <person name="Pan C."/>
            <person name="Northen T.R."/>
            <person name="Banfield J.F."/>
        </authorList>
    </citation>
    <scope>NUCLEOTIDE SEQUENCE [LARGE SCALE GENOMIC DNA]</scope>
    <source>
        <strain evidence="1">NP_3</strain>
    </source>
</reference>
<sequence length="75" mass="8302">MSRDEILTRLYSLGAISLVRDIQEIEAGRVRRIALPQIPGGPEFSREVMNLLRCLGAEVDLVGERTGAGRLRRPG</sequence>
<evidence type="ECO:0000313" key="2">
    <source>
        <dbReference type="Proteomes" id="UP000318509"/>
    </source>
</evidence>